<sequence>MMSYPCGKPTLGGGPCQNTTATPGAPCGASHNAVGGLGAGLKAWAAGNDAAAAAAADPFHDPAATQAAHNVAVRMGNLRVLAARAAALGRSSKGMTAPQFADRNTRGKFIAAEAHKTIEMWRKEDPVAPNDNPAPVLPVTEMAETMSARQMGDTAATYMQRAMRKAGRAKDQTDPAERADLLSSAQSYALAAHKLYDFAAQDTEAVAIAGHNLDPQAPDVHRAQAAKAVKTAWTENGRIGGRHNAAAASERLRQVRTHLVNALAGYGEPVGGEEPLVVPTGDPPQLLTDYKEHSKAISELLTMQLNAADGTNPDGTIHDGTAAYAEADAMRLRQAYDHTRHAINVLDTYVDHPDHNEVTA</sequence>
<dbReference type="AlphaFoldDB" id="A0A346Y6Q4"/>
<evidence type="ECO:0000313" key="1">
    <source>
        <dbReference type="EMBL" id="AXV10151.1"/>
    </source>
</evidence>
<evidence type="ECO:0000313" key="2">
    <source>
        <dbReference type="Proteomes" id="UP000264006"/>
    </source>
</evidence>
<reference evidence="1 2" key="1">
    <citation type="submission" date="2018-09" db="EMBL/GenBank/DDBJ databases">
        <title>Complete genome sequence of Euzebya sp. DY32-46 isolated from seawater of Pacific Ocean.</title>
        <authorList>
            <person name="Xu L."/>
            <person name="Wu Y.-H."/>
            <person name="Xu X.-W."/>
        </authorList>
    </citation>
    <scope>NUCLEOTIDE SEQUENCE [LARGE SCALE GENOMIC DNA]</scope>
    <source>
        <strain evidence="1 2">DY32-46</strain>
        <plasmid evidence="2">pedy32-46i</plasmid>
    </source>
</reference>
<name>A0A346Y6Q4_9ACTN</name>
<dbReference type="Proteomes" id="UP000264006">
    <property type="component" value="Plasmid pEDY32-46I"/>
</dbReference>
<keyword evidence="2" id="KW-1185">Reference proteome</keyword>
<dbReference type="EMBL" id="CP031166">
    <property type="protein sequence ID" value="AXV10151.1"/>
    <property type="molecule type" value="Genomic_DNA"/>
</dbReference>
<keyword evidence="1" id="KW-0614">Plasmid</keyword>
<dbReference type="KEGG" id="euz:DVS28_b0381"/>
<proteinExistence type="predicted"/>
<protein>
    <submittedName>
        <fullName evidence="1">Uncharacterized protein</fullName>
    </submittedName>
</protein>
<geneLocation type="plasmid" evidence="2">
    <name>pedy32-46i</name>
</geneLocation>
<accession>A0A346Y6Q4</accession>
<gene>
    <name evidence="1" type="ORF">DVS28_b0381</name>
</gene>
<organism evidence="1 2">
    <name type="scientific">Euzebya pacifica</name>
    <dbReference type="NCBI Taxonomy" id="1608957"/>
    <lineage>
        <taxon>Bacteria</taxon>
        <taxon>Bacillati</taxon>
        <taxon>Actinomycetota</taxon>
        <taxon>Nitriliruptoria</taxon>
        <taxon>Euzebyales</taxon>
    </lineage>
</organism>